<dbReference type="GO" id="GO:0008254">
    <property type="term" value="F:3'-nucleotidase activity"/>
    <property type="evidence" value="ECO:0007669"/>
    <property type="project" value="UniProtKB-EC"/>
</dbReference>
<dbReference type="Pfam" id="PF01975">
    <property type="entry name" value="SurE"/>
    <property type="match status" value="1"/>
</dbReference>
<dbReference type="EMBL" id="JAHCVK010000002">
    <property type="protein sequence ID" value="MBT0653047.1"/>
    <property type="molecule type" value="Genomic_DNA"/>
</dbReference>
<feature type="binding site" evidence="7">
    <location>
        <position position="8"/>
    </location>
    <ligand>
        <name>a divalent metal cation</name>
        <dbReference type="ChEBI" id="CHEBI:60240"/>
    </ligand>
</feature>
<evidence type="ECO:0000313" key="9">
    <source>
        <dbReference type="EMBL" id="MBT0653047.1"/>
    </source>
</evidence>
<evidence type="ECO:0000256" key="5">
    <source>
        <dbReference type="ARBA" id="ARBA00022741"/>
    </source>
</evidence>
<protein>
    <recommendedName>
        <fullName evidence="7">5'-nucleotidase SurE</fullName>
        <ecNumber evidence="7">3.1.3.5</ecNumber>
    </recommendedName>
    <alternativeName>
        <fullName evidence="7">Nucleoside 5'-monophosphate phosphohydrolase</fullName>
    </alternativeName>
</protein>
<comment type="catalytic activity">
    <reaction evidence="1 7">
        <text>a ribonucleoside 5'-phosphate + H2O = a ribonucleoside + phosphate</text>
        <dbReference type="Rhea" id="RHEA:12484"/>
        <dbReference type="ChEBI" id="CHEBI:15377"/>
        <dbReference type="ChEBI" id="CHEBI:18254"/>
        <dbReference type="ChEBI" id="CHEBI:43474"/>
        <dbReference type="ChEBI" id="CHEBI:58043"/>
        <dbReference type="EC" id="3.1.3.5"/>
    </reaction>
</comment>
<dbReference type="RefSeq" id="WP_214175030.1">
    <property type="nucleotide sequence ID" value="NZ_JAHCVK010000002.1"/>
</dbReference>
<dbReference type="Gene3D" id="3.40.1210.10">
    <property type="entry name" value="Survival protein SurE-like phosphatase/nucleotidase"/>
    <property type="match status" value="1"/>
</dbReference>
<dbReference type="InterPro" id="IPR036523">
    <property type="entry name" value="SurE-like_sf"/>
</dbReference>
<feature type="binding site" evidence="7">
    <location>
        <position position="9"/>
    </location>
    <ligand>
        <name>a divalent metal cation</name>
        <dbReference type="ChEBI" id="CHEBI:60240"/>
    </ligand>
</feature>
<accession>A0ABS5SCF4</accession>
<proteinExistence type="inferred from homology"/>
<evidence type="ECO:0000313" key="10">
    <source>
        <dbReference type="Proteomes" id="UP000756860"/>
    </source>
</evidence>
<comment type="similarity">
    <text evidence="2 7">Belongs to the SurE nucleotidase family.</text>
</comment>
<keyword evidence="5 7" id="KW-0547">Nucleotide-binding</keyword>
<keyword evidence="6 7" id="KW-0378">Hydrolase</keyword>
<evidence type="ECO:0000256" key="1">
    <source>
        <dbReference type="ARBA" id="ARBA00000815"/>
    </source>
</evidence>
<comment type="function">
    <text evidence="7">Nucleotidase that shows phosphatase activity on nucleoside 5'-monophosphates.</text>
</comment>
<keyword evidence="10" id="KW-1185">Reference proteome</keyword>
<evidence type="ECO:0000256" key="3">
    <source>
        <dbReference type="ARBA" id="ARBA00022490"/>
    </source>
</evidence>
<gene>
    <name evidence="7 9" type="primary">surE</name>
    <name evidence="9" type="ORF">KI810_08270</name>
</gene>
<dbReference type="HAMAP" id="MF_00060">
    <property type="entry name" value="SurE"/>
    <property type="match status" value="1"/>
</dbReference>
<dbReference type="InterPro" id="IPR002828">
    <property type="entry name" value="SurE-like_Pase/nucleotidase"/>
</dbReference>
<feature type="binding site" evidence="7">
    <location>
        <position position="39"/>
    </location>
    <ligand>
        <name>a divalent metal cation</name>
        <dbReference type="ChEBI" id="CHEBI:60240"/>
    </ligand>
</feature>
<feature type="binding site" evidence="7">
    <location>
        <position position="91"/>
    </location>
    <ligand>
        <name>a divalent metal cation</name>
        <dbReference type="ChEBI" id="CHEBI:60240"/>
    </ligand>
</feature>
<dbReference type="PANTHER" id="PTHR30457">
    <property type="entry name" value="5'-NUCLEOTIDASE SURE"/>
    <property type="match status" value="1"/>
</dbReference>
<comment type="caution">
    <text evidence="9">The sequence shown here is derived from an EMBL/GenBank/DDBJ whole genome shotgun (WGS) entry which is preliminary data.</text>
</comment>
<comment type="subcellular location">
    <subcellularLocation>
        <location evidence="7">Cytoplasm</location>
    </subcellularLocation>
</comment>
<dbReference type="NCBIfam" id="NF001490">
    <property type="entry name" value="PRK00346.1-4"/>
    <property type="match status" value="1"/>
</dbReference>
<evidence type="ECO:0000259" key="8">
    <source>
        <dbReference type="Pfam" id="PF01975"/>
    </source>
</evidence>
<organism evidence="9 10">
    <name type="scientific">Geomobilimonas luticola</name>
    <dbReference type="NCBI Taxonomy" id="1114878"/>
    <lineage>
        <taxon>Bacteria</taxon>
        <taxon>Pseudomonadati</taxon>
        <taxon>Thermodesulfobacteriota</taxon>
        <taxon>Desulfuromonadia</taxon>
        <taxon>Geobacterales</taxon>
        <taxon>Geobacteraceae</taxon>
        <taxon>Geomobilimonas</taxon>
    </lineage>
</organism>
<dbReference type="Proteomes" id="UP000756860">
    <property type="component" value="Unassembled WGS sequence"/>
</dbReference>
<name>A0ABS5SCF4_9BACT</name>
<keyword evidence="3 7" id="KW-0963">Cytoplasm</keyword>
<dbReference type="NCBIfam" id="TIGR00087">
    <property type="entry name" value="surE"/>
    <property type="match status" value="1"/>
</dbReference>
<dbReference type="SUPFAM" id="SSF64167">
    <property type="entry name" value="SurE-like"/>
    <property type="match status" value="1"/>
</dbReference>
<dbReference type="EC" id="3.1.3.5" evidence="7"/>
<dbReference type="PANTHER" id="PTHR30457:SF12">
    <property type="entry name" value="5'_3'-NUCLEOTIDASE SURE"/>
    <property type="match status" value="1"/>
</dbReference>
<feature type="domain" description="Survival protein SurE-like phosphatase/nucleotidase" evidence="8">
    <location>
        <begin position="3"/>
        <end position="184"/>
    </location>
</feature>
<evidence type="ECO:0000256" key="4">
    <source>
        <dbReference type="ARBA" id="ARBA00022723"/>
    </source>
</evidence>
<evidence type="ECO:0000256" key="2">
    <source>
        <dbReference type="ARBA" id="ARBA00011062"/>
    </source>
</evidence>
<dbReference type="InterPro" id="IPR030048">
    <property type="entry name" value="SurE"/>
</dbReference>
<evidence type="ECO:0000256" key="7">
    <source>
        <dbReference type="HAMAP-Rule" id="MF_00060"/>
    </source>
</evidence>
<comment type="cofactor">
    <cofactor evidence="7">
        <name>a divalent metal cation</name>
        <dbReference type="ChEBI" id="CHEBI:60240"/>
    </cofactor>
    <text evidence="7">Binds 1 divalent metal cation per subunit.</text>
</comment>
<reference evidence="9 10" key="1">
    <citation type="submission" date="2021-05" db="EMBL/GenBank/DDBJ databases">
        <title>The draft genome of Geobacter luticola JCM 17780.</title>
        <authorList>
            <person name="Xu Z."/>
            <person name="Masuda Y."/>
            <person name="Itoh H."/>
            <person name="Senoo K."/>
        </authorList>
    </citation>
    <scope>NUCLEOTIDE SEQUENCE [LARGE SCALE GENOMIC DNA]</scope>
    <source>
        <strain evidence="9 10">JCM 17780</strain>
    </source>
</reference>
<evidence type="ECO:0000256" key="6">
    <source>
        <dbReference type="ARBA" id="ARBA00022801"/>
    </source>
</evidence>
<keyword evidence="4 7" id="KW-0479">Metal-binding</keyword>
<sequence>MDILVTNDDGINAPGIVALADALAEVGRVGVVAPDRERSAVGHALTLHHPLRATALGNDRFAIDGTPTDCVNLGIHSLLPFKPDIVVSGINRGANLGEDITYSGTVSAALEATLMGIPAFAVSLATEGDGVNYAAAGAFAARLARHIHRHGLPADTFLNVNVPDLPPDQLNPPLVTSQGKRRYEGMIIDKVDPRGRNYYWIGTVELNFLDIPGSDYAAISRRHISVTPLHLDQTNYASFAAIEAWDLG</sequence>